<comment type="similarity">
    <text evidence="6">Belongs to the NAD kinase family.</text>
</comment>
<name>A0A6M8J1T8_9ACTN</name>
<dbReference type="GO" id="GO:0051287">
    <property type="term" value="F:NAD binding"/>
    <property type="evidence" value="ECO:0007669"/>
    <property type="project" value="UniProtKB-ARBA"/>
</dbReference>
<feature type="binding site" evidence="6">
    <location>
        <position position="164"/>
    </location>
    <ligand>
        <name>NAD(+)</name>
        <dbReference type="ChEBI" id="CHEBI:57540"/>
    </ligand>
</feature>
<dbReference type="SUPFAM" id="SSF111331">
    <property type="entry name" value="NAD kinase/diacylglycerol kinase-like"/>
    <property type="match status" value="1"/>
</dbReference>
<accession>A0A6M8J1T8</accession>
<dbReference type="InterPro" id="IPR002504">
    <property type="entry name" value="NADK"/>
</dbReference>
<evidence type="ECO:0000256" key="3">
    <source>
        <dbReference type="ARBA" id="ARBA00022857"/>
    </source>
</evidence>
<dbReference type="Gene3D" id="2.60.200.30">
    <property type="entry name" value="Probable inorganic polyphosphate/atp-NAD kinase, domain 2"/>
    <property type="match status" value="1"/>
</dbReference>
<dbReference type="HAMAP" id="MF_00361">
    <property type="entry name" value="NAD_kinase"/>
    <property type="match status" value="1"/>
</dbReference>
<keyword evidence="2 6" id="KW-0418">Kinase</keyword>
<dbReference type="Proteomes" id="UP000503297">
    <property type="component" value="Chromosome"/>
</dbReference>
<evidence type="ECO:0000256" key="4">
    <source>
        <dbReference type="ARBA" id="ARBA00023027"/>
    </source>
</evidence>
<keyword evidence="6" id="KW-0963">Cytoplasm</keyword>
<evidence type="ECO:0000313" key="8">
    <source>
        <dbReference type="Proteomes" id="UP000503297"/>
    </source>
</evidence>
<feature type="binding site" evidence="6">
    <location>
        <begin position="153"/>
        <end position="154"/>
    </location>
    <ligand>
        <name>NAD(+)</name>
        <dbReference type="ChEBI" id="CHEBI:57540"/>
    </ligand>
</feature>
<dbReference type="EMBL" id="CP053716">
    <property type="protein sequence ID" value="QKF07910.1"/>
    <property type="molecule type" value="Genomic_DNA"/>
</dbReference>
<feature type="active site" description="Proton acceptor" evidence="6">
    <location>
        <position position="72"/>
    </location>
</feature>
<dbReference type="InterPro" id="IPR017437">
    <property type="entry name" value="ATP-NAD_kinase_PpnK-typ_C"/>
</dbReference>
<dbReference type="InterPro" id="IPR016064">
    <property type="entry name" value="NAD/diacylglycerol_kinase_sf"/>
</dbReference>
<dbReference type="GO" id="GO:0005737">
    <property type="term" value="C:cytoplasm"/>
    <property type="evidence" value="ECO:0007669"/>
    <property type="project" value="UniProtKB-SubCell"/>
</dbReference>
<keyword evidence="3 6" id="KW-0521">NADP</keyword>
<feature type="binding site" evidence="6">
    <location>
        <begin position="72"/>
        <end position="73"/>
    </location>
    <ligand>
        <name>NAD(+)</name>
        <dbReference type="ChEBI" id="CHEBI:57540"/>
    </ligand>
</feature>
<feature type="binding site" evidence="6">
    <location>
        <position position="218"/>
    </location>
    <ligand>
        <name>NAD(+)</name>
        <dbReference type="ChEBI" id="CHEBI:57540"/>
    </ligand>
</feature>
<dbReference type="EC" id="2.7.1.23" evidence="6"/>
<dbReference type="RefSeq" id="WP_172165934.1">
    <property type="nucleotide sequence ID" value="NZ_CP053716.1"/>
</dbReference>
<feature type="binding site" evidence="6">
    <location>
        <position position="181"/>
    </location>
    <ligand>
        <name>NAD(+)</name>
        <dbReference type="ChEBI" id="CHEBI:57540"/>
    </ligand>
</feature>
<keyword evidence="1 6" id="KW-0808">Transferase</keyword>
<dbReference type="GO" id="GO:0046872">
    <property type="term" value="F:metal ion binding"/>
    <property type="evidence" value="ECO:0007669"/>
    <property type="project" value="UniProtKB-UniRule"/>
</dbReference>
<dbReference type="Gene3D" id="3.40.50.10330">
    <property type="entry name" value="Probable inorganic polyphosphate/atp-NAD kinase, domain 1"/>
    <property type="match status" value="1"/>
</dbReference>
<comment type="subcellular location">
    <subcellularLocation>
        <location evidence="6">Cytoplasm</location>
    </subcellularLocation>
</comment>
<keyword evidence="6" id="KW-0067">ATP-binding</keyword>
<evidence type="ECO:0000256" key="5">
    <source>
        <dbReference type="ARBA" id="ARBA00047925"/>
    </source>
</evidence>
<comment type="caution">
    <text evidence="6">Lacks conserved residue(s) required for the propagation of feature annotation.</text>
</comment>
<dbReference type="GO" id="GO:0005524">
    <property type="term" value="F:ATP binding"/>
    <property type="evidence" value="ECO:0007669"/>
    <property type="project" value="UniProtKB-KW"/>
</dbReference>
<reference evidence="8" key="1">
    <citation type="submission" date="2020-05" db="EMBL/GenBank/DDBJ databases">
        <title>Novel species in genus Nocardioides.</title>
        <authorList>
            <person name="Zhang G."/>
        </authorList>
    </citation>
    <scope>NUCLEOTIDE SEQUENCE [LARGE SCALE GENOMIC DNA]</scope>
    <source>
        <strain evidence="8">zg-1050</strain>
    </source>
</reference>
<feature type="binding site" evidence="6">
    <location>
        <begin position="194"/>
        <end position="199"/>
    </location>
    <ligand>
        <name>NAD(+)</name>
        <dbReference type="ChEBI" id="CHEBI:57540"/>
    </ligand>
</feature>
<dbReference type="Pfam" id="PF20143">
    <property type="entry name" value="NAD_kinase_C"/>
    <property type="match status" value="1"/>
</dbReference>
<keyword evidence="6" id="KW-0547">Nucleotide-binding</keyword>
<comment type="cofactor">
    <cofactor evidence="6">
        <name>a divalent metal cation</name>
        <dbReference type="ChEBI" id="CHEBI:60240"/>
    </cofactor>
</comment>
<dbReference type="KEGG" id="bwa:HLV38_07215"/>
<dbReference type="AlphaFoldDB" id="A0A6M8J1T8"/>
<dbReference type="GO" id="GO:0003951">
    <property type="term" value="F:NAD+ kinase activity"/>
    <property type="evidence" value="ECO:0007669"/>
    <property type="project" value="UniProtKB-UniRule"/>
</dbReference>
<dbReference type="PANTHER" id="PTHR20275:SF0">
    <property type="entry name" value="NAD KINASE"/>
    <property type="match status" value="1"/>
</dbReference>
<protein>
    <recommendedName>
        <fullName evidence="6">NAD kinase</fullName>
        <ecNumber evidence="6">2.7.1.23</ecNumber>
    </recommendedName>
    <alternativeName>
        <fullName evidence="6">ATP-dependent NAD kinase</fullName>
    </alternativeName>
</protein>
<dbReference type="InterPro" id="IPR017438">
    <property type="entry name" value="ATP-NAD_kinase_N"/>
</dbReference>
<feature type="binding site" evidence="6">
    <location>
        <position position="183"/>
    </location>
    <ligand>
        <name>NAD(+)</name>
        <dbReference type="ChEBI" id="CHEBI:57540"/>
    </ligand>
</feature>
<dbReference type="GO" id="GO:0006741">
    <property type="term" value="P:NADP+ biosynthetic process"/>
    <property type="evidence" value="ECO:0007669"/>
    <property type="project" value="UniProtKB-UniRule"/>
</dbReference>
<dbReference type="GO" id="GO:0019674">
    <property type="term" value="P:NAD+ metabolic process"/>
    <property type="evidence" value="ECO:0007669"/>
    <property type="project" value="InterPro"/>
</dbReference>
<proteinExistence type="inferred from homology"/>
<sequence>MNILLVGSKDNPQAVDAQFQLLAYFHSQGIDCVTLDIAQLPDASFVYGPQGPETIDPRLAQGAQLAIALGGDGTILRTSRLAAVMDTPLLGLNFGHLGFLCNTVEGNLIATVAEALAGDIAEDRRENLRIQVTCEGDEDGQPIEAPRELYALNEIAIARGASGRIFSFGIDVAGDHVARMRGDGVVVASATGSTAYALSAGGPLVSSGFRGMVVVPVAPHTLNSRALVTAPSDVVEISLPVDRPGAVETSFFIDGDVVEFERHVERVVIQTGERPTRLLKYRREGFYKLVNKTFFSMR</sequence>
<evidence type="ECO:0000313" key="7">
    <source>
        <dbReference type="EMBL" id="QKF07910.1"/>
    </source>
</evidence>
<feature type="binding site" evidence="6">
    <location>
        <position position="77"/>
    </location>
    <ligand>
        <name>NAD(+)</name>
        <dbReference type="ChEBI" id="CHEBI:57540"/>
    </ligand>
</feature>
<gene>
    <name evidence="6" type="primary">nadK</name>
    <name evidence="7" type="ORF">HLV38_07215</name>
</gene>
<evidence type="ECO:0000256" key="2">
    <source>
        <dbReference type="ARBA" id="ARBA00022777"/>
    </source>
</evidence>
<keyword evidence="8" id="KW-1185">Reference proteome</keyword>
<comment type="catalytic activity">
    <reaction evidence="5 6">
        <text>NAD(+) + ATP = ADP + NADP(+) + H(+)</text>
        <dbReference type="Rhea" id="RHEA:18629"/>
        <dbReference type="ChEBI" id="CHEBI:15378"/>
        <dbReference type="ChEBI" id="CHEBI:30616"/>
        <dbReference type="ChEBI" id="CHEBI:57540"/>
        <dbReference type="ChEBI" id="CHEBI:58349"/>
        <dbReference type="ChEBI" id="CHEBI:456216"/>
        <dbReference type="EC" id="2.7.1.23"/>
    </reaction>
</comment>
<keyword evidence="4 6" id="KW-0520">NAD</keyword>
<organism evidence="7 8">
    <name type="scientific">Berryella wangjianweii</name>
    <dbReference type="NCBI Taxonomy" id="2734634"/>
    <lineage>
        <taxon>Bacteria</taxon>
        <taxon>Bacillati</taxon>
        <taxon>Actinomycetota</taxon>
        <taxon>Coriobacteriia</taxon>
        <taxon>Eggerthellales</taxon>
        <taxon>Eggerthellaceae</taxon>
        <taxon>Berryella</taxon>
    </lineage>
</organism>
<evidence type="ECO:0000256" key="1">
    <source>
        <dbReference type="ARBA" id="ARBA00022679"/>
    </source>
</evidence>
<comment type="function">
    <text evidence="6">Involved in the regulation of the intracellular balance of NAD and NADP, and is a key enzyme in the biosynthesis of NADP. Catalyzes specifically the phosphorylation on 2'-hydroxyl of the adenosine moiety of NAD to yield NADP.</text>
</comment>
<dbReference type="Pfam" id="PF01513">
    <property type="entry name" value="NAD_kinase"/>
    <property type="match status" value="1"/>
</dbReference>
<dbReference type="PANTHER" id="PTHR20275">
    <property type="entry name" value="NAD KINASE"/>
    <property type="match status" value="1"/>
</dbReference>
<evidence type="ECO:0000256" key="6">
    <source>
        <dbReference type="HAMAP-Rule" id="MF_00361"/>
    </source>
</evidence>